<dbReference type="Proteomes" id="UP000481454">
    <property type="component" value="Unassembled WGS sequence"/>
</dbReference>
<organism evidence="1 2">
    <name type="scientific">Clostridium perfringens</name>
    <dbReference type="NCBI Taxonomy" id="1502"/>
    <lineage>
        <taxon>Bacteria</taxon>
        <taxon>Bacillati</taxon>
        <taxon>Bacillota</taxon>
        <taxon>Clostridia</taxon>
        <taxon>Eubacteriales</taxon>
        <taxon>Clostridiaceae</taxon>
        <taxon>Clostridium</taxon>
    </lineage>
</organism>
<reference evidence="1 2" key="1">
    <citation type="submission" date="2020-02" db="EMBL/GenBank/DDBJ databases">
        <title>Genomic Insights into the Phylogeny and Genetic Plasticity of the Human and Animal Enteric Pathogen Clostridium perfringens.</title>
        <authorList>
            <person name="Feng Y."/>
            <person name="Hu Y."/>
        </authorList>
    </citation>
    <scope>NUCLEOTIDE SEQUENCE [LARGE SCALE GENOMIC DNA]</scope>
    <source>
        <strain evidence="1 2">CP-40</strain>
    </source>
</reference>
<evidence type="ECO:0000313" key="1">
    <source>
        <dbReference type="EMBL" id="NGU31165.1"/>
    </source>
</evidence>
<dbReference type="RefSeq" id="WP_164801108.1">
    <property type="nucleotide sequence ID" value="NZ_JAALLZ010000006.1"/>
</dbReference>
<proteinExistence type="predicted"/>
<gene>
    <name evidence="1" type="ORF">G6Z34_13830</name>
</gene>
<sequence length="159" mass="19731">MDKFDLELIQKELNKSDYKVVKRIKITKGLVDKLMKEYNACFYCVNFYDAEQDINSDEERKQFNNWTDYYSHDQWGLTNYTVRKEIRYMLNKLKLKSYEKDRCYYLECEESVDLYFYGRDLSEQCDYWFSFYNGEETYCLMNCRRSECREERCKRYKGE</sequence>
<evidence type="ECO:0000313" key="2">
    <source>
        <dbReference type="Proteomes" id="UP000481454"/>
    </source>
</evidence>
<name>A0AAP6WP25_CLOPF</name>
<protein>
    <submittedName>
        <fullName evidence="1">Uncharacterized protein</fullName>
    </submittedName>
</protein>
<accession>A0AAP6WP25</accession>
<comment type="caution">
    <text evidence="1">The sequence shown here is derived from an EMBL/GenBank/DDBJ whole genome shotgun (WGS) entry which is preliminary data.</text>
</comment>
<dbReference type="EMBL" id="JAALLZ010000006">
    <property type="protein sequence ID" value="NGU31165.1"/>
    <property type="molecule type" value="Genomic_DNA"/>
</dbReference>
<dbReference type="AlphaFoldDB" id="A0AAP6WP25"/>